<protein>
    <submittedName>
        <fullName evidence="1">Uncharacterized protein</fullName>
    </submittedName>
</protein>
<keyword evidence="2" id="KW-1185">Reference proteome</keyword>
<dbReference type="Proteomes" id="UP000054928">
    <property type="component" value="Unassembled WGS sequence"/>
</dbReference>
<dbReference type="GeneID" id="36406501"/>
<reference evidence="2" key="1">
    <citation type="submission" date="2014-09" db="EMBL/GenBank/DDBJ databases">
        <authorList>
            <person name="Sharma Rahul"/>
            <person name="Thines Marco"/>
        </authorList>
    </citation>
    <scope>NUCLEOTIDE SEQUENCE [LARGE SCALE GENOMIC DNA]</scope>
</reference>
<dbReference type="RefSeq" id="XP_024571941.1">
    <property type="nucleotide sequence ID" value="XM_024725670.1"/>
</dbReference>
<accession>A0A0P1A608</accession>
<sequence>MTEGFSQPVLLIVQTINMSSENLQRQKPARFLLGVNEKLARTEMEELRFSASCNTGWLKS</sequence>
<evidence type="ECO:0000313" key="2">
    <source>
        <dbReference type="Proteomes" id="UP000054928"/>
    </source>
</evidence>
<dbReference type="AlphaFoldDB" id="A0A0P1A608"/>
<organism evidence="1 2">
    <name type="scientific">Plasmopara halstedii</name>
    <name type="common">Downy mildew of sunflower</name>
    <dbReference type="NCBI Taxonomy" id="4781"/>
    <lineage>
        <taxon>Eukaryota</taxon>
        <taxon>Sar</taxon>
        <taxon>Stramenopiles</taxon>
        <taxon>Oomycota</taxon>
        <taxon>Peronosporomycetes</taxon>
        <taxon>Peronosporales</taxon>
        <taxon>Peronosporaceae</taxon>
        <taxon>Plasmopara</taxon>
    </lineage>
</organism>
<evidence type="ECO:0000313" key="1">
    <source>
        <dbReference type="EMBL" id="CEG35572.1"/>
    </source>
</evidence>
<name>A0A0P1A608_PLAHL</name>
<dbReference type="EMBL" id="CCYD01000053">
    <property type="protein sequence ID" value="CEG35572.1"/>
    <property type="molecule type" value="Genomic_DNA"/>
</dbReference>
<proteinExistence type="predicted"/>